<evidence type="ECO:0000256" key="1">
    <source>
        <dbReference type="SAM" id="Phobius"/>
    </source>
</evidence>
<gene>
    <name evidence="2" type="ORF">DJ013_11400</name>
</gene>
<feature type="transmembrane region" description="Helical" evidence="1">
    <location>
        <begin position="29"/>
        <end position="47"/>
    </location>
</feature>
<dbReference type="PANTHER" id="PTHR36974">
    <property type="entry name" value="MEMBRANE PROTEIN-RELATED"/>
    <property type="match status" value="1"/>
</dbReference>
<keyword evidence="1" id="KW-1133">Transmembrane helix</keyword>
<evidence type="ECO:0008006" key="4">
    <source>
        <dbReference type="Google" id="ProtNLM"/>
    </source>
</evidence>
<sequence length="152" mass="17090">MKPLLILIGSFLISLLVLKLVTKQIDFQLAGKISMAIMLFFTALGHFMFTKGMAAMIPAFLPMKTELVYATGILEILFAIGLVYPKYSYLTGILLILFFILILPSNIKAAVDGLNYQTGELDGHGLSYLWFRVPLQLLFIIWVYFSAVKFNV</sequence>
<reference evidence="2 3" key="1">
    <citation type="submission" date="2018-05" db="EMBL/GenBank/DDBJ databases">
        <title>Complete genome sequence of Arcticibacterium luteifluviistationis SM1504T, a cytophagaceae bacterium isolated from Arctic surface seawater.</title>
        <authorList>
            <person name="Li Y."/>
            <person name="Qin Q.-L."/>
        </authorList>
    </citation>
    <scope>NUCLEOTIDE SEQUENCE [LARGE SCALE GENOMIC DNA]</scope>
    <source>
        <strain evidence="2 3">SM1504</strain>
    </source>
</reference>
<feature type="transmembrane region" description="Helical" evidence="1">
    <location>
        <begin position="90"/>
        <end position="107"/>
    </location>
</feature>
<organism evidence="2 3">
    <name type="scientific">Arcticibacterium luteifluviistationis</name>
    <dbReference type="NCBI Taxonomy" id="1784714"/>
    <lineage>
        <taxon>Bacteria</taxon>
        <taxon>Pseudomonadati</taxon>
        <taxon>Bacteroidota</taxon>
        <taxon>Cytophagia</taxon>
        <taxon>Cytophagales</taxon>
        <taxon>Leadbetterellaceae</taxon>
        <taxon>Arcticibacterium</taxon>
    </lineage>
</organism>
<feature type="transmembrane region" description="Helical" evidence="1">
    <location>
        <begin position="128"/>
        <end position="147"/>
    </location>
</feature>
<proteinExistence type="predicted"/>
<keyword evidence="1" id="KW-0472">Membrane</keyword>
<evidence type="ECO:0000313" key="3">
    <source>
        <dbReference type="Proteomes" id="UP000249873"/>
    </source>
</evidence>
<dbReference type="RefSeq" id="WP_111374250.1">
    <property type="nucleotide sequence ID" value="NZ_CP029480.1"/>
</dbReference>
<dbReference type="EMBL" id="CP029480">
    <property type="protein sequence ID" value="AWW00884.1"/>
    <property type="molecule type" value="Genomic_DNA"/>
</dbReference>
<dbReference type="OrthoDB" id="673526at2"/>
<name>A0A2Z4GIT9_9BACT</name>
<evidence type="ECO:0000313" key="2">
    <source>
        <dbReference type="EMBL" id="AWW00884.1"/>
    </source>
</evidence>
<dbReference type="Proteomes" id="UP000249873">
    <property type="component" value="Chromosome"/>
</dbReference>
<dbReference type="KEGG" id="als:DJ013_11400"/>
<dbReference type="AlphaFoldDB" id="A0A2Z4GIT9"/>
<accession>A0A2Z4GIT9</accession>
<keyword evidence="3" id="KW-1185">Reference proteome</keyword>
<keyword evidence="1" id="KW-0812">Transmembrane</keyword>
<feature type="transmembrane region" description="Helical" evidence="1">
    <location>
        <begin position="67"/>
        <end position="84"/>
    </location>
</feature>
<dbReference type="PANTHER" id="PTHR36974:SF1">
    <property type="entry name" value="DOXX FAMILY MEMBRANE PROTEIN"/>
    <property type="match status" value="1"/>
</dbReference>
<protein>
    <recommendedName>
        <fullName evidence="4">DoxX family protein</fullName>
    </recommendedName>
</protein>